<comment type="subcellular location">
    <subcellularLocation>
        <location evidence="1">Endoplasmic reticulum membrane</location>
        <topology evidence="1">Single-pass type IV membrane protein</topology>
    </subcellularLocation>
</comment>
<keyword evidence="4" id="KW-0256">Endoplasmic reticulum</keyword>
<dbReference type="PANTHER" id="PTHR12825">
    <property type="entry name" value="BNIP1-RELATED"/>
    <property type="match status" value="1"/>
</dbReference>
<evidence type="ECO:0000259" key="11">
    <source>
        <dbReference type="Pfam" id="PF03908"/>
    </source>
</evidence>
<dbReference type="Pfam" id="PF03908">
    <property type="entry name" value="Sec20"/>
    <property type="match status" value="1"/>
</dbReference>
<proteinExistence type="inferred from homology"/>
<evidence type="ECO:0000256" key="5">
    <source>
        <dbReference type="ARBA" id="ARBA00022892"/>
    </source>
</evidence>
<keyword evidence="2" id="KW-0813">Transport</keyword>
<comment type="similarity">
    <text evidence="9">Belongs to the SEC20 family.</text>
</comment>
<dbReference type="InterPro" id="IPR005606">
    <property type="entry name" value="Sec20"/>
</dbReference>
<evidence type="ECO:0000256" key="4">
    <source>
        <dbReference type="ARBA" id="ARBA00022824"/>
    </source>
</evidence>
<evidence type="ECO:0000256" key="7">
    <source>
        <dbReference type="ARBA" id="ARBA00023054"/>
    </source>
</evidence>
<keyword evidence="3 10" id="KW-0812">Transmembrane</keyword>
<protein>
    <recommendedName>
        <fullName evidence="11">Sec20 C-terminal domain-containing protein</fullName>
    </recommendedName>
</protein>
<keyword evidence="6 10" id="KW-1133">Transmembrane helix</keyword>
<evidence type="ECO:0000256" key="10">
    <source>
        <dbReference type="SAM" id="Phobius"/>
    </source>
</evidence>
<evidence type="ECO:0000256" key="6">
    <source>
        <dbReference type="ARBA" id="ARBA00022989"/>
    </source>
</evidence>
<dbReference type="InterPro" id="IPR056173">
    <property type="entry name" value="Sec20_C"/>
</dbReference>
<dbReference type="Proteomes" id="UP001642464">
    <property type="component" value="Unassembled WGS sequence"/>
</dbReference>
<evidence type="ECO:0000313" key="13">
    <source>
        <dbReference type="Proteomes" id="UP001642464"/>
    </source>
</evidence>
<accession>A0ABP0J960</accession>
<organism evidence="12 13">
    <name type="scientific">Durusdinium trenchii</name>
    <dbReference type="NCBI Taxonomy" id="1381693"/>
    <lineage>
        <taxon>Eukaryota</taxon>
        <taxon>Sar</taxon>
        <taxon>Alveolata</taxon>
        <taxon>Dinophyceae</taxon>
        <taxon>Suessiales</taxon>
        <taxon>Symbiodiniaceae</taxon>
        <taxon>Durusdinium</taxon>
    </lineage>
</organism>
<keyword evidence="7" id="KW-0175">Coiled coil</keyword>
<gene>
    <name evidence="12" type="ORF">SCF082_LOCUS10848</name>
</gene>
<reference evidence="12 13" key="1">
    <citation type="submission" date="2024-02" db="EMBL/GenBank/DDBJ databases">
        <authorList>
            <person name="Chen Y."/>
            <person name="Shah S."/>
            <person name="Dougan E. K."/>
            <person name="Thang M."/>
            <person name="Chan C."/>
        </authorList>
    </citation>
    <scope>NUCLEOTIDE SEQUENCE [LARGE SCALE GENOMIC DNA]</scope>
</reference>
<keyword evidence="13" id="KW-1185">Reference proteome</keyword>
<evidence type="ECO:0000256" key="2">
    <source>
        <dbReference type="ARBA" id="ARBA00022448"/>
    </source>
</evidence>
<dbReference type="EMBL" id="CAXAMM010006380">
    <property type="protein sequence ID" value="CAK9010850.1"/>
    <property type="molecule type" value="Genomic_DNA"/>
</dbReference>
<keyword evidence="5" id="KW-0931">ER-Golgi transport</keyword>
<feature type="transmembrane region" description="Helical" evidence="10">
    <location>
        <begin position="182"/>
        <end position="199"/>
    </location>
</feature>
<name>A0ABP0J960_9DINO</name>
<dbReference type="PANTHER" id="PTHR12825:SF0">
    <property type="entry name" value="VESICLE TRANSPORT PROTEIN SEC20"/>
    <property type="match status" value="1"/>
</dbReference>
<keyword evidence="8 10" id="KW-0472">Membrane</keyword>
<sequence>MPRLLLAVIDRHRTSKMDPADLQKLQHFDSVLQGLQSGQCSVQDAEATLADFQALLEEVRHAPRAHWEDFQKRLETHRQALEGCRSSGLREDLLGGARKRGKELKMKTQEEAEHNEVLELKNARDQMRNQLDRMHYVNENLQDSSRTIGKTKDAMQEYDSKLASAAKALGQLKRKTEEDSRYIWWSFYFFIGVVAYIVLRRLKVFKMIYYGISFGMWSTGSVLEAVQSTSNALFGEPQPAETER</sequence>
<evidence type="ECO:0000256" key="9">
    <source>
        <dbReference type="ARBA" id="ARBA00037934"/>
    </source>
</evidence>
<evidence type="ECO:0000313" key="12">
    <source>
        <dbReference type="EMBL" id="CAK9010850.1"/>
    </source>
</evidence>
<evidence type="ECO:0000256" key="1">
    <source>
        <dbReference type="ARBA" id="ARBA00004163"/>
    </source>
</evidence>
<feature type="domain" description="Sec20 C-terminal" evidence="11">
    <location>
        <begin position="119"/>
        <end position="202"/>
    </location>
</feature>
<evidence type="ECO:0000256" key="8">
    <source>
        <dbReference type="ARBA" id="ARBA00023136"/>
    </source>
</evidence>
<evidence type="ECO:0000256" key="3">
    <source>
        <dbReference type="ARBA" id="ARBA00022692"/>
    </source>
</evidence>
<comment type="caution">
    <text evidence="12">The sequence shown here is derived from an EMBL/GenBank/DDBJ whole genome shotgun (WGS) entry which is preliminary data.</text>
</comment>